<evidence type="ECO:0000313" key="3">
    <source>
        <dbReference type="EMBL" id="GAA2261146.1"/>
    </source>
</evidence>
<comment type="caution">
    <text evidence="3">The sequence shown here is derived from an EMBL/GenBank/DDBJ whole genome shotgun (WGS) entry which is preliminary data.</text>
</comment>
<reference evidence="3 4" key="1">
    <citation type="journal article" date="2019" name="Int. J. Syst. Evol. Microbiol.">
        <title>The Global Catalogue of Microorganisms (GCM) 10K type strain sequencing project: providing services to taxonomists for standard genome sequencing and annotation.</title>
        <authorList>
            <consortium name="The Broad Institute Genomics Platform"/>
            <consortium name="The Broad Institute Genome Sequencing Center for Infectious Disease"/>
            <person name="Wu L."/>
            <person name="Ma J."/>
        </authorList>
    </citation>
    <scope>NUCLEOTIDE SEQUENCE [LARGE SCALE GENOMIC DNA]</scope>
    <source>
        <strain evidence="3 4">JCM 7356</strain>
    </source>
</reference>
<gene>
    <name evidence="3" type="ORF">GCM10010430_51650</name>
</gene>
<feature type="compositionally biased region" description="Low complexity" evidence="1">
    <location>
        <begin position="47"/>
        <end position="60"/>
    </location>
</feature>
<evidence type="ECO:0000313" key="4">
    <source>
        <dbReference type="Proteomes" id="UP001500305"/>
    </source>
</evidence>
<feature type="region of interest" description="Disordered" evidence="1">
    <location>
        <begin position="94"/>
        <end position="119"/>
    </location>
</feature>
<dbReference type="Proteomes" id="UP001500305">
    <property type="component" value="Unassembled WGS sequence"/>
</dbReference>
<keyword evidence="2" id="KW-0812">Transmembrane</keyword>
<accession>A0ABN3EKE3</accession>
<feature type="compositionally biased region" description="Basic and acidic residues" evidence="1">
    <location>
        <begin position="97"/>
        <end position="119"/>
    </location>
</feature>
<sequence length="184" mass="20233">MGVTVMSAPPPYPQQPYPQNPYPQQPYPHQPYPQQPYGHAPSPQPPYNGQQAPGGPQGPQRKSPLHVMLSIGIVLAVFGGGAWYVWKYNTDPNGGKAKAEASRSAQAEEARTHDPSIGDCVKIQDPDGKPLPTVVDCNAADAEYKMARKLYGPDKHCGNDFDYGIQVTYNRGTDYTMCFTKVRR</sequence>
<keyword evidence="2" id="KW-0472">Membrane</keyword>
<feature type="compositionally biased region" description="Pro residues" evidence="1">
    <location>
        <begin position="8"/>
        <end position="34"/>
    </location>
</feature>
<feature type="transmembrane region" description="Helical" evidence="2">
    <location>
        <begin position="67"/>
        <end position="86"/>
    </location>
</feature>
<organism evidence="3 4">
    <name type="scientific">Kitasatospora cystarginea</name>
    <dbReference type="NCBI Taxonomy" id="58350"/>
    <lineage>
        <taxon>Bacteria</taxon>
        <taxon>Bacillati</taxon>
        <taxon>Actinomycetota</taxon>
        <taxon>Actinomycetes</taxon>
        <taxon>Kitasatosporales</taxon>
        <taxon>Streptomycetaceae</taxon>
        <taxon>Kitasatospora</taxon>
    </lineage>
</organism>
<dbReference type="SUPFAM" id="SSF81995">
    <property type="entry name" value="beta-sandwich domain of Sec23/24"/>
    <property type="match status" value="1"/>
</dbReference>
<evidence type="ECO:0000256" key="2">
    <source>
        <dbReference type="SAM" id="Phobius"/>
    </source>
</evidence>
<evidence type="ECO:0000256" key="1">
    <source>
        <dbReference type="SAM" id="MobiDB-lite"/>
    </source>
</evidence>
<name>A0ABN3EKE3_9ACTN</name>
<proteinExistence type="predicted"/>
<keyword evidence="2" id="KW-1133">Transmembrane helix</keyword>
<protein>
    <submittedName>
        <fullName evidence="3">Uncharacterized protein</fullName>
    </submittedName>
</protein>
<dbReference type="EMBL" id="BAAATR010000026">
    <property type="protein sequence ID" value="GAA2261146.1"/>
    <property type="molecule type" value="Genomic_DNA"/>
</dbReference>
<feature type="region of interest" description="Disordered" evidence="1">
    <location>
        <begin position="1"/>
        <end position="63"/>
    </location>
</feature>
<keyword evidence="4" id="KW-1185">Reference proteome</keyword>